<proteinExistence type="inferred from homology"/>
<feature type="domain" description="HTH lysR-type" evidence="6">
    <location>
        <begin position="3"/>
        <end position="60"/>
    </location>
</feature>
<dbReference type="GO" id="GO:0032993">
    <property type="term" value="C:protein-DNA complex"/>
    <property type="evidence" value="ECO:0007669"/>
    <property type="project" value="TreeGrafter"/>
</dbReference>
<comment type="similarity">
    <text evidence="1">Belongs to the LysR transcriptional regulatory family.</text>
</comment>
<evidence type="ECO:0000313" key="7">
    <source>
        <dbReference type="EMBL" id="QPH53630.1"/>
    </source>
</evidence>
<dbReference type="PROSITE" id="PS50931">
    <property type="entry name" value="HTH_LYSR"/>
    <property type="match status" value="1"/>
</dbReference>
<organism evidence="7 8">
    <name type="scientific">Pontivivens ytuae</name>
    <dbReference type="NCBI Taxonomy" id="2789856"/>
    <lineage>
        <taxon>Bacteria</taxon>
        <taxon>Pseudomonadati</taxon>
        <taxon>Pseudomonadota</taxon>
        <taxon>Alphaproteobacteria</taxon>
        <taxon>Rhodobacterales</taxon>
        <taxon>Paracoccaceae</taxon>
        <taxon>Pontivivens</taxon>
    </lineage>
</organism>
<keyword evidence="8" id="KW-1185">Reference proteome</keyword>
<name>A0A7S9QCA7_9RHOB</name>
<dbReference type="GO" id="GO:0003700">
    <property type="term" value="F:DNA-binding transcription factor activity"/>
    <property type="evidence" value="ECO:0007669"/>
    <property type="project" value="InterPro"/>
</dbReference>
<evidence type="ECO:0000256" key="2">
    <source>
        <dbReference type="ARBA" id="ARBA00023015"/>
    </source>
</evidence>
<dbReference type="FunFam" id="1.10.10.10:FF:000001">
    <property type="entry name" value="LysR family transcriptional regulator"/>
    <property type="match status" value="1"/>
</dbReference>
<dbReference type="PANTHER" id="PTHR30346:SF26">
    <property type="entry name" value="HYDROGEN PEROXIDE-INDUCIBLE GENES ACTIVATOR"/>
    <property type="match status" value="1"/>
</dbReference>
<dbReference type="EMBL" id="CP064942">
    <property type="protein sequence ID" value="QPH53630.1"/>
    <property type="molecule type" value="Genomic_DNA"/>
</dbReference>
<dbReference type="Pfam" id="PF03466">
    <property type="entry name" value="LysR_substrate"/>
    <property type="match status" value="1"/>
</dbReference>
<evidence type="ECO:0000259" key="6">
    <source>
        <dbReference type="PROSITE" id="PS50931"/>
    </source>
</evidence>
<reference evidence="7 8" key="1">
    <citation type="submission" date="2020-11" db="EMBL/GenBank/DDBJ databases">
        <title>Description of Pontivivens ytuae sp. nov. isolated from deep sea sediment of Mariana Trench.</title>
        <authorList>
            <person name="Wang Z."/>
            <person name="Sun Q.-L."/>
            <person name="Xu X.-D."/>
            <person name="Tang Y.-Z."/>
            <person name="Zhang J."/>
        </authorList>
    </citation>
    <scope>NUCLEOTIDE SEQUENCE [LARGE SCALE GENOMIC DNA]</scope>
    <source>
        <strain evidence="7 8">MT2928</strain>
    </source>
</reference>
<evidence type="ECO:0000256" key="1">
    <source>
        <dbReference type="ARBA" id="ARBA00009437"/>
    </source>
</evidence>
<dbReference type="KEGG" id="poz:I0K15_17895"/>
<dbReference type="CDD" id="cd08411">
    <property type="entry name" value="PBP2_OxyR"/>
    <property type="match status" value="1"/>
</dbReference>
<dbReference type="Pfam" id="PF00126">
    <property type="entry name" value="HTH_1"/>
    <property type="match status" value="1"/>
</dbReference>
<protein>
    <submittedName>
        <fullName evidence="7">LysR family transcriptional regulator</fullName>
    </submittedName>
</protein>
<dbReference type="InterPro" id="IPR036388">
    <property type="entry name" value="WH-like_DNA-bd_sf"/>
</dbReference>
<dbReference type="InterPro" id="IPR005119">
    <property type="entry name" value="LysR_subst-bd"/>
</dbReference>
<gene>
    <name evidence="7" type="ORF">I0K15_17895</name>
</gene>
<keyword evidence="4" id="KW-0010">Activator</keyword>
<dbReference type="Proteomes" id="UP000594800">
    <property type="component" value="Chromosome"/>
</dbReference>
<accession>A0A7S9QCA7</accession>
<keyword evidence="3" id="KW-0238">DNA-binding</keyword>
<dbReference type="InterPro" id="IPR036390">
    <property type="entry name" value="WH_DNA-bd_sf"/>
</dbReference>
<keyword evidence="2" id="KW-0805">Transcription regulation</keyword>
<dbReference type="PANTHER" id="PTHR30346">
    <property type="entry name" value="TRANSCRIPTIONAL DUAL REGULATOR HCAR-RELATED"/>
    <property type="match status" value="1"/>
</dbReference>
<dbReference type="InterPro" id="IPR000847">
    <property type="entry name" value="LysR_HTH_N"/>
</dbReference>
<dbReference type="AlphaFoldDB" id="A0A7S9QCA7"/>
<evidence type="ECO:0000256" key="3">
    <source>
        <dbReference type="ARBA" id="ARBA00023125"/>
    </source>
</evidence>
<evidence type="ECO:0000256" key="5">
    <source>
        <dbReference type="ARBA" id="ARBA00023163"/>
    </source>
</evidence>
<keyword evidence="5" id="KW-0804">Transcription</keyword>
<dbReference type="RefSeq" id="WP_196102839.1">
    <property type="nucleotide sequence ID" value="NZ_CP064942.1"/>
</dbReference>
<dbReference type="GO" id="GO:0003677">
    <property type="term" value="F:DNA binding"/>
    <property type="evidence" value="ECO:0007669"/>
    <property type="project" value="UniProtKB-KW"/>
</dbReference>
<dbReference type="Gene3D" id="1.10.10.10">
    <property type="entry name" value="Winged helix-like DNA-binding domain superfamily/Winged helix DNA-binding domain"/>
    <property type="match status" value="1"/>
</dbReference>
<evidence type="ECO:0000313" key="8">
    <source>
        <dbReference type="Proteomes" id="UP000594800"/>
    </source>
</evidence>
<dbReference type="Gene3D" id="3.40.190.10">
    <property type="entry name" value="Periplasmic binding protein-like II"/>
    <property type="match status" value="2"/>
</dbReference>
<dbReference type="SUPFAM" id="SSF53850">
    <property type="entry name" value="Periplasmic binding protein-like II"/>
    <property type="match status" value="1"/>
</dbReference>
<sequence>MKITLRQLQYLIALGEARHFGRAAESVHVSQPALSVQIRDLEAAIGTRLVERKAREAVLTPAGREVVARARRVMEEVQAIAEVGRQERGLTGQLTLGVIPTVAPYLLPAALPLIRARNSALDLRVREAQTAELIAELQGGTLDAAVIALPSKVRGLSEHPLFTDRFLLAGSAPRVAALEGATPRPEEMDPDSLLLLEEGHCLADQALEVCGLDRSRTQVDLGASSLSTLCGLVAGGFGVTLVPELAACAEQRMQGLALTRFAAPEPCRTIGLVTRETSGQGAWVEELADLLKRAGTETIAAATV</sequence>
<dbReference type="SUPFAM" id="SSF46785">
    <property type="entry name" value="Winged helix' DNA-binding domain"/>
    <property type="match status" value="1"/>
</dbReference>
<dbReference type="PRINTS" id="PR00039">
    <property type="entry name" value="HTHLYSR"/>
</dbReference>
<evidence type="ECO:0000256" key="4">
    <source>
        <dbReference type="ARBA" id="ARBA00023159"/>
    </source>
</evidence>